<feature type="transmembrane region" description="Helical" evidence="1">
    <location>
        <begin position="6"/>
        <end position="26"/>
    </location>
</feature>
<evidence type="ECO:0000256" key="1">
    <source>
        <dbReference type="SAM" id="Phobius"/>
    </source>
</evidence>
<evidence type="ECO:0000313" key="3">
    <source>
        <dbReference type="Proteomes" id="UP000002973"/>
    </source>
</evidence>
<proteinExistence type="predicted"/>
<dbReference type="Proteomes" id="UP000002973">
    <property type="component" value="Unassembled WGS sequence"/>
</dbReference>
<keyword evidence="1" id="KW-0812">Transmembrane</keyword>
<sequence length="54" mass="6376">MQKISFAVSLPLLLLSLLFSIAFYIGKRLVTYLFFRSILSLRYQKTARNEPFLF</sequence>
<name>E6J2M5_STRAP</name>
<organism evidence="2 3">
    <name type="scientific">Streptococcus anginosus F0211</name>
    <dbReference type="NCBI Taxonomy" id="706437"/>
    <lineage>
        <taxon>Bacteria</taxon>
        <taxon>Bacillati</taxon>
        <taxon>Bacillota</taxon>
        <taxon>Bacilli</taxon>
        <taxon>Lactobacillales</taxon>
        <taxon>Streptococcaceae</taxon>
        <taxon>Streptococcus</taxon>
        <taxon>Streptococcus anginosus group</taxon>
    </lineage>
</organism>
<dbReference type="AlphaFoldDB" id="E6J2M5"/>
<dbReference type="EMBL" id="AECT01000036">
    <property type="protein sequence ID" value="EFU21890.1"/>
    <property type="molecule type" value="Genomic_DNA"/>
</dbReference>
<evidence type="ECO:0000313" key="2">
    <source>
        <dbReference type="EMBL" id="EFU21890.1"/>
    </source>
</evidence>
<accession>E6J2M5</accession>
<reference evidence="2 3" key="1">
    <citation type="submission" date="2010-11" db="EMBL/GenBank/DDBJ databases">
        <authorList>
            <person name="Weinstock G."/>
            <person name="Sodergren E."/>
            <person name="Clifton S."/>
            <person name="Fulton L."/>
            <person name="Fulton B."/>
            <person name="Courtney L."/>
            <person name="Fronick C."/>
            <person name="Harrison M."/>
            <person name="Strong C."/>
            <person name="Farmer C."/>
            <person name="Delahaunty K."/>
            <person name="Markovic C."/>
            <person name="Hall O."/>
            <person name="Minx P."/>
            <person name="Tomlinson C."/>
            <person name="Mitreva M."/>
            <person name="Hou S."/>
            <person name="Chen J."/>
            <person name="Wollam A."/>
            <person name="Pepin K.H."/>
            <person name="Johnson M."/>
            <person name="Bhonagiri V."/>
            <person name="Zhang X."/>
            <person name="Suruliraj S."/>
            <person name="Warren W."/>
            <person name="Chinwalla A."/>
            <person name="Mardis E.R."/>
            <person name="Wilson R.K."/>
        </authorList>
    </citation>
    <scope>NUCLEOTIDE SEQUENCE [LARGE SCALE GENOMIC DNA]</scope>
    <source>
        <strain evidence="2 3">F0211</strain>
    </source>
</reference>
<keyword evidence="1" id="KW-0472">Membrane</keyword>
<comment type="caution">
    <text evidence="2">The sequence shown here is derived from an EMBL/GenBank/DDBJ whole genome shotgun (WGS) entry which is preliminary data.</text>
</comment>
<keyword evidence="1" id="KW-1133">Transmembrane helix</keyword>
<gene>
    <name evidence="2" type="ORF">HMPREF0813_01515</name>
</gene>
<protein>
    <submittedName>
        <fullName evidence="2">Uncharacterized protein</fullName>
    </submittedName>
</protein>